<dbReference type="EMBL" id="MU004183">
    <property type="protein sequence ID" value="KAF2500267.1"/>
    <property type="molecule type" value="Genomic_DNA"/>
</dbReference>
<feature type="region of interest" description="Disordered" evidence="1">
    <location>
        <begin position="1"/>
        <end position="24"/>
    </location>
</feature>
<sequence length="152" mass="16947">MRSFGPGTCAAGNGTKSPPLSSRLPLRQPDVPEKFFNNHPETAFIFFEPIHLFNHPYQSSPSDGLVTLCSAVLVLGPITIGRCFSLRQTQIHLFAVSIVRRRLHVANYSLAPNVRTLGCQTMCKVFLERSVDGVVGVPDRTTDCRLWLHRDQ</sequence>
<name>A0A6A6R9W2_9PEZI</name>
<dbReference type="AlphaFoldDB" id="A0A6A6R9W2"/>
<organism evidence="2 3">
    <name type="scientific">Lophium mytilinum</name>
    <dbReference type="NCBI Taxonomy" id="390894"/>
    <lineage>
        <taxon>Eukaryota</taxon>
        <taxon>Fungi</taxon>
        <taxon>Dikarya</taxon>
        <taxon>Ascomycota</taxon>
        <taxon>Pezizomycotina</taxon>
        <taxon>Dothideomycetes</taxon>
        <taxon>Pleosporomycetidae</taxon>
        <taxon>Mytilinidiales</taxon>
        <taxon>Mytilinidiaceae</taxon>
        <taxon>Lophium</taxon>
    </lineage>
</organism>
<evidence type="ECO:0000256" key="1">
    <source>
        <dbReference type="SAM" id="MobiDB-lite"/>
    </source>
</evidence>
<evidence type="ECO:0000313" key="3">
    <source>
        <dbReference type="Proteomes" id="UP000799750"/>
    </source>
</evidence>
<protein>
    <submittedName>
        <fullName evidence="2">Uncharacterized protein</fullName>
    </submittedName>
</protein>
<proteinExistence type="predicted"/>
<reference evidence="2" key="1">
    <citation type="journal article" date="2020" name="Stud. Mycol.">
        <title>101 Dothideomycetes genomes: a test case for predicting lifestyles and emergence of pathogens.</title>
        <authorList>
            <person name="Haridas S."/>
            <person name="Albert R."/>
            <person name="Binder M."/>
            <person name="Bloem J."/>
            <person name="Labutti K."/>
            <person name="Salamov A."/>
            <person name="Andreopoulos B."/>
            <person name="Baker S."/>
            <person name="Barry K."/>
            <person name="Bills G."/>
            <person name="Bluhm B."/>
            <person name="Cannon C."/>
            <person name="Castanera R."/>
            <person name="Culley D."/>
            <person name="Daum C."/>
            <person name="Ezra D."/>
            <person name="Gonzalez J."/>
            <person name="Henrissat B."/>
            <person name="Kuo A."/>
            <person name="Liang C."/>
            <person name="Lipzen A."/>
            <person name="Lutzoni F."/>
            <person name="Magnuson J."/>
            <person name="Mondo S."/>
            <person name="Nolan M."/>
            <person name="Ohm R."/>
            <person name="Pangilinan J."/>
            <person name="Park H.-J."/>
            <person name="Ramirez L."/>
            <person name="Alfaro M."/>
            <person name="Sun H."/>
            <person name="Tritt A."/>
            <person name="Yoshinaga Y."/>
            <person name="Zwiers L.-H."/>
            <person name="Turgeon B."/>
            <person name="Goodwin S."/>
            <person name="Spatafora J."/>
            <person name="Crous P."/>
            <person name="Grigoriev I."/>
        </authorList>
    </citation>
    <scope>NUCLEOTIDE SEQUENCE</scope>
    <source>
        <strain evidence="2">CBS 269.34</strain>
    </source>
</reference>
<accession>A0A6A6R9W2</accession>
<dbReference type="Proteomes" id="UP000799750">
    <property type="component" value="Unassembled WGS sequence"/>
</dbReference>
<keyword evidence="3" id="KW-1185">Reference proteome</keyword>
<evidence type="ECO:0000313" key="2">
    <source>
        <dbReference type="EMBL" id="KAF2500267.1"/>
    </source>
</evidence>
<gene>
    <name evidence="2" type="ORF">BU16DRAFT_241562</name>
</gene>